<evidence type="ECO:0000313" key="2">
    <source>
        <dbReference type="Proteomes" id="UP000050501"/>
    </source>
</evidence>
<comment type="caution">
    <text evidence="1">The sequence shown here is derived from an EMBL/GenBank/DDBJ whole genome shotgun (WGS) entry which is preliminary data.</text>
</comment>
<proteinExistence type="predicted"/>
<evidence type="ECO:0000313" key="1">
    <source>
        <dbReference type="EMBL" id="KPL79706.1"/>
    </source>
</evidence>
<keyword evidence="2" id="KW-1185">Reference proteome</keyword>
<reference evidence="1 2" key="1">
    <citation type="submission" date="2015-07" db="EMBL/GenBank/DDBJ databases">
        <title>Genome sequence of Levilinea saccharolytica DSM 16555.</title>
        <authorList>
            <person name="Hemp J."/>
            <person name="Ward L.M."/>
            <person name="Pace L.A."/>
            <person name="Fischer W.W."/>
        </authorList>
    </citation>
    <scope>NUCLEOTIDE SEQUENCE [LARGE SCALE GENOMIC DNA]</scope>
    <source>
        <strain evidence="1 2">KIBI-1</strain>
    </source>
</reference>
<sequence length="151" mass="16688">MSGEPACPACGARWEDGQDCQSQFEALLALEFADPAYGQVHFFTVACFMIQHGRYSPQAQAWVQQKLRAVLQEGLKIDQLRTQAAAEHRPCARTAAVLRSADDPPVPRVKWRVTLADVAAQAGSAESYCAEVRRWAEATLEQMPGVERRAD</sequence>
<name>A0A0N8GP24_9CHLR</name>
<dbReference type="Pfam" id="PF19371">
    <property type="entry name" value="DUF5946"/>
    <property type="match status" value="1"/>
</dbReference>
<organism evidence="1 2">
    <name type="scientific">Levilinea saccharolytica</name>
    <dbReference type="NCBI Taxonomy" id="229921"/>
    <lineage>
        <taxon>Bacteria</taxon>
        <taxon>Bacillati</taxon>
        <taxon>Chloroflexota</taxon>
        <taxon>Anaerolineae</taxon>
        <taxon>Anaerolineales</taxon>
        <taxon>Anaerolineaceae</taxon>
        <taxon>Levilinea</taxon>
    </lineage>
</organism>
<gene>
    <name evidence="1" type="ORF">ADN01_13500</name>
</gene>
<protein>
    <submittedName>
        <fullName evidence="1">Uncharacterized protein</fullName>
    </submittedName>
</protein>
<dbReference type="AlphaFoldDB" id="A0A0N8GP24"/>
<dbReference type="OrthoDB" id="4638711at2"/>
<dbReference type="InterPro" id="IPR045990">
    <property type="entry name" value="DUF5946"/>
</dbReference>
<dbReference type="STRING" id="229921.ADN01_13500"/>
<dbReference type="EMBL" id="LGCM01000046">
    <property type="protein sequence ID" value="KPL79706.1"/>
    <property type="molecule type" value="Genomic_DNA"/>
</dbReference>
<accession>A0A0N8GP24</accession>
<dbReference type="Proteomes" id="UP000050501">
    <property type="component" value="Unassembled WGS sequence"/>
</dbReference>
<dbReference type="RefSeq" id="WP_062417450.1">
    <property type="nucleotide sequence ID" value="NZ_DF967974.1"/>
</dbReference>